<dbReference type="Pfam" id="PF00071">
    <property type="entry name" value="Ras"/>
    <property type="match status" value="1"/>
</dbReference>
<dbReference type="SMART" id="SM00173">
    <property type="entry name" value="RAS"/>
    <property type="match status" value="1"/>
</dbReference>
<dbReference type="InterPro" id="IPR005225">
    <property type="entry name" value="Small_GTP-bd"/>
</dbReference>
<dbReference type="InterPro" id="IPR027417">
    <property type="entry name" value="P-loop_NTPase"/>
</dbReference>
<keyword evidence="4" id="KW-1185">Reference proteome</keyword>
<name>A0ABD0JY45_9CAEN</name>
<keyword evidence="2" id="KW-0547">Nucleotide-binding</keyword>
<dbReference type="PRINTS" id="PR00449">
    <property type="entry name" value="RASTRNSFRMNG"/>
</dbReference>
<dbReference type="Proteomes" id="UP001519460">
    <property type="component" value="Unassembled WGS sequence"/>
</dbReference>
<gene>
    <name evidence="3" type="ORF">BaRGS_00029176</name>
</gene>
<organism evidence="3 4">
    <name type="scientific">Batillaria attramentaria</name>
    <dbReference type="NCBI Taxonomy" id="370345"/>
    <lineage>
        <taxon>Eukaryota</taxon>
        <taxon>Metazoa</taxon>
        <taxon>Spiralia</taxon>
        <taxon>Lophotrochozoa</taxon>
        <taxon>Mollusca</taxon>
        <taxon>Gastropoda</taxon>
        <taxon>Caenogastropoda</taxon>
        <taxon>Sorbeoconcha</taxon>
        <taxon>Cerithioidea</taxon>
        <taxon>Batillariidae</taxon>
        <taxon>Batillaria</taxon>
    </lineage>
</organism>
<dbReference type="SUPFAM" id="SSF52540">
    <property type="entry name" value="P-loop containing nucleoside triphosphate hydrolases"/>
    <property type="match status" value="1"/>
</dbReference>
<dbReference type="PROSITE" id="PS51419">
    <property type="entry name" value="RAB"/>
    <property type="match status" value="1"/>
</dbReference>
<sequence>MLSLRREQAVYLRLIRASQSDRSANAREMARVPRVVTVGSISTGKTSLVSRYLNDDFQPATATVGYLSTLVRIRPEPKDPLLPEVQFELIDTAGSERYGALAPSYLRGAVVVMLVYDINDTMSFDAVQHRWRKEVRVYAPDAHVILVGTKLDRAPSGRQVITERAANFAANSGYTFFETSAKTGQNVQPLFNAIVNIVSRAGRHFELSDSVALERARKPVEAPPDKKCWCS</sequence>
<dbReference type="PROSITE" id="PS51421">
    <property type="entry name" value="RAS"/>
    <property type="match status" value="1"/>
</dbReference>
<comment type="caution">
    <text evidence="3">The sequence shown here is derived from an EMBL/GenBank/DDBJ whole genome shotgun (WGS) entry which is preliminary data.</text>
</comment>
<dbReference type="AlphaFoldDB" id="A0ABD0JY45"/>
<dbReference type="GO" id="GO:0000166">
    <property type="term" value="F:nucleotide binding"/>
    <property type="evidence" value="ECO:0007669"/>
    <property type="project" value="UniProtKB-KW"/>
</dbReference>
<dbReference type="SMART" id="SM00175">
    <property type="entry name" value="RAB"/>
    <property type="match status" value="1"/>
</dbReference>
<evidence type="ECO:0000313" key="3">
    <source>
        <dbReference type="EMBL" id="KAK7479627.1"/>
    </source>
</evidence>
<evidence type="ECO:0000256" key="1">
    <source>
        <dbReference type="ARBA" id="ARBA00006270"/>
    </source>
</evidence>
<dbReference type="PANTHER" id="PTHR47978">
    <property type="match status" value="1"/>
</dbReference>
<dbReference type="EMBL" id="JACVVK020000299">
    <property type="protein sequence ID" value="KAK7479627.1"/>
    <property type="molecule type" value="Genomic_DNA"/>
</dbReference>
<proteinExistence type="inferred from homology"/>
<evidence type="ECO:0000313" key="4">
    <source>
        <dbReference type="Proteomes" id="UP001519460"/>
    </source>
</evidence>
<protein>
    <submittedName>
        <fullName evidence="3">Uncharacterized protein</fullName>
    </submittedName>
</protein>
<accession>A0ABD0JY45</accession>
<dbReference type="InterPro" id="IPR001806">
    <property type="entry name" value="Small_GTPase"/>
</dbReference>
<dbReference type="Gene3D" id="3.40.50.300">
    <property type="entry name" value="P-loop containing nucleotide triphosphate hydrolases"/>
    <property type="match status" value="1"/>
</dbReference>
<comment type="similarity">
    <text evidence="1">Belongs to the small GTPase superfamily. Rab family.</text>
</comment>
<dbReference type="NCBIfam" id="TIGR00231">
    <property type="entry name" value="small_GTP"/>
    <property type="match status" value="1"/>
</dbReference>
<reference evidence="3 4" key="1">
    <citation type="journal article" date="2023" name="Sci. Data">
        <title>Genome assembly of the Korean intertidal mud-creeper Batillaria attramentaria.</title>
        <authorList>
            <person name="Patra A.K."/>
            <person name="Ho P.T."/>
            <person name="Jun S."/>
            <person name="Lee S.J."/>
            <person name="Kim Y."/>
            <person name="Won Y.J."/>
        </authorList>
    </citation>
    <scope>NUCLEOTIDE SEQUENCE [LARGE SCALE GENOMIC DNA]</scope>
    <source>
        <strain evidence="3">Wonlab-2016</strain>
    </source>
</reference>
<evidence type="ECO:0000256" key="2">
    <source>
        <dbReference type="ARBA" id="ARBA00022741"/>
    </source>
</evidence>
<dbReference type="SMART" id="SM00174">
    <property type="entry name" value="RHO"/>
    <property type="match status" value="1"/>
</dbReference>
<dbReference type="CDD" id="cd00154">
    <property type="entry name" value="Rab"/>
    <property type="match status" value="1"/>
</dbReference>